<dbReference type="EMBL" id="JAPVEB010000008">
    <property type="protein sequence ID" value="KAJ5260375.1"/>
    <property type="molecule type" value="Genomic_DNA"/>
</dbReference>
<sequence length="205" mass="23387">MPSRSQEYLTQASGSSTRDMEGHLPSRHPSLGSHVTSNSVLELPSGQSDWGLATYSHDRGHNLETRTFSFQGDQVRSVAYNRTHPRDRDPDRLSNCTSFDLDNVQSPDHIKHCYTNTNMDRSARVYNGDVARAYDSSSTREHHLHGGSVKNQSRLVNGDLDRDTFLAFFCNSDNESRQEGGRREESRHRRRRPRAEGRPLPQHRV</sequence>
<protein>
    <submittedName>
        <fullName evidence="2">Uncharacterized protein</fullName>
    </submittedName>
</protein>
<evidence type="ECO:0000256" key="1">
    <source>
        <dbReference type="SAM" id="MobiDB-lite"/>
    </source>
</evidence>
<evidence type="ECO:0000313" key="2">
    <source>
        <dbReference type="EMBL" id="KAJ5260375.1"/>
    </source>
</evidence>
<feature type="compositionally biased region" description="Basic and acidic residues" evidence="1">
    <location>
        <begin position="174"/>
        <end position="187"/>
    </location>
</feature>
<feature type="region of interest" description="Disordered" evidence="1">
    <location>
        <begin position="174"/>
        <end position="205"/>
    </location>
</feature>
<reference evidence="2 3" key="1">
    <citation type="journal article" date="2023" name="IMA Fungus">
        <title>Comparative genomic study of the Penicillium genus elucidates a diverse pangenome and 15 lateral gene transfer events.</title>
        <authorList>
            <person name="Petersen C."/>
            <person name="Sorensen T."/>
            <person name="Nielsen M.R."/>
            <person name="Sondergaard T.E."/>
            <person name="Sorensen J.L."/>
            <person name="Fitzpatrick D.A."/>
            <person name="Frisvad J.C."/>
            <person name="Nielsen K.L."/>
        </authorList>
    </citation>
    <scope>NUCLEOTIDE SEQUENCE [LARGE SCALE GENOMIC DNA]</scope>
    <source>
        <strain evidence="2 3">IBT 3361</strain>
    </source>
</reference>
<proteinExistence type="predicted"/>
<comment type="caution">
    <text evidence="2">The sequence shown here is derived from an EMBL/GenBank/DDBJ whole genome shotgun (WGS) entry which is preliminary data.</text>
</comment>
<feature type="region of interest" description="Disordered" evidence="1">
    <location>
        <begin position="1"/>
        <end position="42"/>
    </location>
</feature>
<accession>A0ABQ8W8W6</accession>
<evidence type="ECO:0000313" key="3">
    <source>
        <dbReference type="Proteomes" id="UP001220256"/>
    </source>
</evidence>
<keyword evidence="3" id="KW-1185">Reference proteome</keyword>
<feature type="compositionally biased region" description="Polar residues" evidence="1">
    <location>
        <begin position="33"/>
        <end position="42"/>
    </location>
</feature>
<feature type="compositionally biased region" description="Polar residues" evidence="1">
    <location>
        <begin position="1"/>
        <end position="17"/>
    </location>
</feature>
<dbReference type="Proteomes" id="UP001220256">
    <property type="component" value="Unassembled WGS sequence"/>
</dbReference>
<gene>
    <name evidence="2" type="ORF">N7505_009756</name>
</gene>
<name>A0ABQ8W8W6_PENCH</name>
<organism evidence="2 3">
    <name type="scientific">Penicillium chrysogenum</name>
    <name type="common">Penicillium notatum</name>
    <dbReference type="NCBI Taxonomy" id="5076"/>
    <lineage>
        <taxon>Eukaryota</taxon>
        <taxon>Fungi</taxon>
        <taxon>Dikarya</taxon>
        <taxon>Ascomycota</taxon>
        <taxon>Pezizomycotina</taxon>
        <taxon>Eurotiomycetes</taxon>
        <taxon>Eurotiomycetidae</taxon>
        <taxon>Eurotiales</taxon>
        <taxon>Aspergillaceae</taxon>
        <taxon>Penicillium</taxon>
        <taxon>Penicillium chrysogenum species complex</taxon>
    </lineage>
</organism>